<dbReference type="GO" id="GO:0005524">
    <property type="term" value="F:ATP binding"/>
    <property type="evidence" value="ECO:0007669"/>
    <property type="project" value="InterPro"/>
</dbReference>
<comment type="caution">
    <text evidence="6">The sequence shown here is derived from an EMBL/GenBank/DDBJ whole genome shotgun (WGS) entry which is preliminary data.</text>
</comment>
<keyword evidence="4" id="KW-0472">Membrane</keyword>
<accession>A0A0F9BL34</accession>
<feature type="non-terminal residue" evidence="6">
    <location>
        <position position="95"/>
    </location>
</feature>
<dbReference type="GO" id="GO:0016020">
    <property type="term" value="C:membrane"/>
    <property type="evidence" value="ECO:0007669"/>
    <property type="project" value="UniProtKB-SubCell"/>
</dbReference>
<comment type="subcellular location">
    <subcellularLocation>
        <location evidence="1">Membrane</location>
    </subcellularLocation>
</comment>
<organism evidence="6">
    <name type="scientific">marine sediment metagenome</name>
    <dbReference type="NCBI Taxonomy" id="412755"/>
    <lineage>
        <taxon>unclassified sequences</taxon>
        <taxon>metagenomes</taxon>
        <taxon>ecological metagenomes</taxon>
    </lineage>
</organism>
<evidence type="ECO:0000256" key="2">
    <source>
        <dbReference type="ARBA" id="ARBA00022448"/>
    </source>
</evidence>
<dbReference type="Pfam" id="PF00005">
    <property type="entry name" value="ABC_tran"/>
    <property type="match status" value="1"/>
</dbReference>
<sequence>MAAETKASDQDFLLRITGLDISFDQSRGSQQSAHALRGVDLSLSRGDVHSLVGESGSGKTVTSTCVIGLLPSPPARIRGGEILFKDRDLLTLGEP</sequence>
<protein>
    <recommendedName>
        <fullName evidence="5">ABC transporter domain-containing protein</fullName>
    </recommendedName>
</protein>
<evidence type="ECO:0000256" key="4">
    <source>
        <dbReference type="ARBA" id="ARBA00023136"/>
    </source>
</evidence>
<evidence type="ECO:0000313" key="6">
    <source>
        <dbReference type="EMBL" id="KKL22584.1"/>
    </source>
</evidence>
<name>A0A0F9BL34_9ZZZZ</name>
<dbReference type="InterPro" id="IPR027417">
    <property type="entry name" value="P-loop_NTPase"/>
</dbReference>
<dbReference type="AlphaFoldDB" id="A0A0F9BL34"/>
<evidence type="ECO:0000259" key="5">
    <source>
        <dbReference type="Pfam" id="PF00005"/>
    </source>
</evidence>
<evidence type="ECO:0000256" key="3">
    <source>
        <dbReference type="ARBA" id="ARBA00022475"/>
    </source>
</evidence>
<proteinExistence type="predicted"/>
<dbReference type="PANTHER" id="PTHR43297">
    <property type="entry name" value="OLIGOPEPTIDE TRANSPORT ATP-BINDING PROTEIN APPD"/>
    <property type="match status" value="1"/>
</dbReference>
<keyword evidence="3" id="KW-1003">Cell membrane</keyword>
<gene>
    <name evidence="6" type="ORF">LCGC14_2433960</name>
</gene>
<reference evidence="6" key="1">
    <citation type="journal article" date="2015" name="Nature">
        <title>Complex archaea that bridge the gap between prokaryotes and eukaryotes.</title>
        <authorList>
            <person name="Spang A."/>
            <person name="Saw J.H."/>
            <person name="Jorgensen S.L."/>
            <person name="Zaremba-Niedzwiedzka K."/>
            <person name="Martijn J."/>
            <person name="Lind A.E."/>
            <person name="van Eijk R."/>
            <person name="Schleper C."/>
            <person name="Guy L."/>
            <person name="Ettema T.J."/>
        </authorList>
    </citation>
    <scope>NUCLEOTIDE SEQUENCE</scope>
</reference>
<dbReference type="InterPro" id="IPR050388">
    <property type="entry name" value="ABC_Ni/Peptide_Import"/>
</dbReference>
<dbReference type="InterPro" id="IPR003439">
    <property type="entry name" value="ABC_transporter-like_ATP-bd"/>
</dbReference>
<dbReference type="GO" id="GO:0016887">
    <property type="term" value="F:ATP hydrolysis activity"/>
    <property type="evidence" value="ECO:0007669"/>
    <property type="project" value="InterPro"/>
</dbReference>
<dbReference type="EMBL" id="LAZR01037294">
    <property type="protein sequence ID" value="KKL22584.1"/>
    <property type="molecule type" value="Genomic_DNA"/>
</dbReference>
<keyword evidence="2" id="KW-0813">Transport</keyword>
<evidence type="ECO:0000256" key="1">
    <source>
        <dbReference type="ARBA" id="ARBA00004370"/>
    </source>
</evidence>
<dbReference type="Gene3D" id="3.40.50.300">
    <property type="entry name" value="P-loop containing nucleotide triphosphate hydrolases"/>
    <property type="match status" value="1"/>
</dbReference>
<dbReference type="SUPFAM" id="SSF52540">
    <property type="entry name" value="P-loop containing nucleoside triphosphate hydrolases"/>
    <property type="match status" value="1"/>
</dbReference>
<dbReference type="PANTHER" id="PTHR43297:SF2">
    <property type="entry name" value="DIPEPTIDE TRANSPORT ATP-BINDING PROTEIN DPPD"/>
    <property type="match status" value="1"/>
</dbReference>
<feature type="domain" description="ABC transporter" evidence="5">
    <location>
        <begin position="36"/>
        <end position="89"/>
    </location>
</feature>